<dbReference type="Proteomes" id="UP000706039">
    <property type="component" value="Unassembled WGS sequence"/>
</dbReference>
<comment type="caution">
    <text evidence="6">The sequence shown here is derived from an EMBL/GenBank/DDBJ whole genome shotgun (WGS) entry which is preliminary data.</text>
</comment>
<sequence>MTDEIQAGVTRSTLEPQALRRFAYACPSIEIQGANAGPRLCIMAGVHINEASSIVAAMQLPDLIDPQRLRGRVSIIPAVSTHHLYTKAMVTPPSSGVDLHWSYPGAPDGEFNDALAHWLVSDWAQDAEVFLDLHGGDLDERMARYVVTQRTGDEAFDTSVSHLAGCFETDLNVALAPPESWSAGRICTALARNRRHGIVVEAGDHGHLDPDSVDWITNGVLKVLRHLDMLPGDVDPRTDQTILGRYEWVVAPVAGVVRLAVAPAERVTQGDRIGIMTDLFGRPVADVRAAASGHIMMLKTPLFAQAGEWIGAIASEV</sequence>
<proteinExistence type="predicted"/>
<accession>A0ABS7PVY4</accession>
<evidence type="ECO:0000313" key="6">
    <source>
        <dbReference type="EMBL" id="MBY8824144.1"/>
    </source>
</evidence>
<protein>
    <submittedName>
        <fullName evidence="6">Succinylglutamate desuccinylase/aspartoacylase family protein</fullName>
    </submittedName>
</protein>
<dbReference type="EMBL" id="JAINVV010000008">
    <property type="protein sequence ID" value="MBY8824144.1"/>
    <property type="molecule type" value="Genomic_DNA"/>
</dbReference>
<dbReference type="InterPro" id="IPR053138">
    <property type="entry name" value="N-alpha-Ac-DABA_deacetylase"/>
</dbReference>
<keyword evidence="3" id="KW-0378">Hydrolase</keyword>
<dbReference type="InterPro" id="IPR043795">
    <property type="entry name" value="N-alpha-Ac-DABA-like"/>
</dbReference>
<keyword evidence="4" id="KW-0862">Zinc</keyword>
<evidence type="ECO:0000256" key="2">
    <source>
        <dbReference type="ARBA" id="ARBA00022723"/>
    </source>
</evidence>
<dbReference type="Gene3D" id="3.40.630.10">
    <property type="entry name" value="Zn peptidases"/>
    <property type="match status" value="1"/>
</dbReference>
<evidence type="ECO:0000256" key="4">
    <source>
        <dbReference type="ARBA" id="ARBA00022833"/>
    </source>
</evidence>
<evidence type="ECO:0000259" key="5">
    <source>
        <dbReference type="Pfam" id="PF24827"/>
    </source>
</evidence>
<feature type="domain" description="Succinylglutamate desuccinylase/Aspartoacylase catalytic" evidence="5">
    <location>
        <begin position="36"/>
        <end position="227"/>
    </location>
</feature>
<evidence type="ECO:0000256" key="3">
    <source>
        <dbReference type="ARBA" id="ARBA00022801"/>
    </source>
</evidence>
<dbReference type="RefSeq" id="WP_222991231.1">
    <property type="nucleotide sequence ID" value="NZ_JAINVV010000008.1"/>
</dbReference>
<gene>
    <name evidence="6" type="ORF">K7G82_17705</name>
</gene>
<dbReference type="PIRSF" id="PIRSF039012">
    <property type="entry name" value="ASP"/>
    <property type="match status" value="1"/>
</dbReference>
<comment type="cofactor">
    <cofactor evidence="1">
        <name>Zn(2+)</name>
        <dbReference type="ChEBI" id="CHEBI:29105"/>
    </cofactor>
</comment>
<dbReference type="SUPFAM" id="SSF53187">
    <property type="entry name" value="Zn-dependent exopeptidases"/>
    <property type="match status" value="1"/>
</dbReference>
<name>A0ABS7PVY4_9SPHN</name>
<keyword evidence="2" id="KW-0479">Metal-binding</keyword>
<dbReference type="PANTHER" id="PTHR37326">
    <property type="entry name" value="BLL3975 PROTEIN"/>
    <property type="match status" value="1"/>
</dbReference>
<dbReference type="InterPro" id="IPR055438">
    <property type="entry name" value="AstE_AspA_cat"/>
</dbReference>
<evidence type="ECO:0000313" key="7">
    <source>
        <dbReference type="Proteomes" id="UP000706039"/>
    </source>
</evidence>
<reference evidence="6 7" key="1">
    <citation type="submission" date="2021-08" db="EMBL/GenBank/DDBJ databases">
        <authorList>
            <person name="Tuo L."/>
        </authorList>
    </citation>
    <scope>NUCLEOTIDE SEQUENCE [LARGE SCALE GENOMIC DNA]</scope>
    <source>
        <strain evidence="6 7">JCM 31229</strain>
    </source>
</reference>
<dbReference type="PANTHER" id="PTHR37326:SF1">
    <property type="entry name" value="BLL3975 PROTEIN"/>
    <property type="match status" value="1"/>
</dbReference>
<organism evidence="6 7">
    <name type="scientific">Sphingomonas colocasiae</name>
    <dbReference type="NCBI Taxonomy" id="1848973"/>
    <lineage>
        <taxon>Bacteria</taxon>
        <taxon>Pseudomonadati</taxon>
        <taxon>Pseudomonadota</taxon>
        <taxon>Alphaproteobacteria</taxon>
        <taxon>Sphingomonadales</taxon>
        <taxon>Sphingomonadaceae</taxon>
        <taxon>Sphingomonas</taxon>
    </lineage>
</organism>
<keyword evidence="7" id="KW-1185">Reference proteome</keyword>
<dbReference type="Pfam" id="PF24827">
    <property type="entry name" value="AstE_AspA_cat"/>
    <property type="match status" value="1"/>
</dbReference>
<evidence type="ECO:0000256" key="1">
    <source>
        <dbReference type="ARBA" id="ARBA00001947"/>
    </source>
</evidence>